<dbReference type="EMBL" id="AGNK02004784">
    <property type="status" value="NOT_ANNOTATED_CDS"/>
    <property type="molecule type" value="Genomic_DNA"/>
</dbReference>
<protein>
    <submittedName>
        <fullName evidence="1">Uncharacterized protein</fullName>
    </submittedName>
</protein>
<dbReference type="Proteomes" id="UP000004995">
    <property type="component" value="Unassembled WGS sequence"/>
</dbReference>
<accession>K3ZPD1</accession>
<name>K3ZPD1_SETIT</name>
<dbReference type="InParanoid" id="K3ZPD1"/>
<keyword evidence="2" id="KW-1185">Reference proteome</keyword>
<dbReference type="EnsemblPlants" id="KQK94218">
    <property type="protein sequence ID" value="KQK94218"/>
    <property type="gene ID" value="SETIT_028461mg"/>
</dbReference>
<proteinExistence type="predicted"/>
<evidence type="ECO:0000313" key="1">
    <source>
        <dbReference type="EnsemblPlants" id="KQK94218"/>
    </source>
</evidence>
<dbReference type="HOGENOM" id="CLU_3261489_0_0_1"/>
<sequence>MKESEACSPQGVLRGAAFASARLAGSFYTLQCSLHALIVLHL</sequence>
<dbReference type="Gramene" id="KQK94218">
    <property type="protein sequence ID" value="KQK94218"/>
    <property type="gene ID" value="SETIT_028461mg"/>
</dbReference>
<dbReference type="AlphaFoldDB" id="K3ZPD1"/>
<evidence type="ECO:0000313" key="2">
    <source>
        <dbReference type="Proteomes" id="UP000004995"/>
    </source>
</evidence>
<reference evidence="1" key="2">
    <citation type="submission" date="2018-08" db="UniProtKB">
        <authorList>
            <consortium name="EnsemblPlants"/>
        </authorList>
    </citation>
    <scope>IDENTIFICATION</scope>
    <source>
        <strain evidence="1">Yugu1</strain>
    </source>
</reference>
<reference evidence="2" key="1">
    <citation type="journal article" date="2012" name="Nat. Biotechnol.">
        <title>Reference genome sequence of the model plant Setaria.</title>
        <authorList>
            <person name="Bennetzen J.L."/>
            <person name="Schmutz J."/>
            <person name="Wang H."/>
            <person name="Percifield R."/>
            <person name="Hawkins J."/>
            <person name="Pontaroli A.C."/>
            <person name="Estep M."/>
            <person name="Feng L."/>
            <person name="Vaughn J.N."/>
            <person name="Grimwood J."/>
            <person name="Jenkins J."/>
            <person name="Barry K."/>
            <person name="Lindquist E."/>
            <person name="Hellsten U."/>
            <person name="Deshpande S."/>
            <person name="Wang X."/>
            <person name="Wu X."/>
            <person name="Mitros T."/>
            <person name="Triplett J."/>
            <person name="Yang X."/>
            <person name="Ye C.Y."/>
            <person name="Mauro-Herrera M."/>
            <person name="Wang L."/>
            <person name="Li P."/>
            <person name="Sharma M."/>
            <person name="Sharma R."/>
            <person name="Ronald P.C."/>
            <person name="Panaud O."/>
            <person name="Kellogg E.A."/>
            <person name="Brutnell T.P."/>
            <person name="Doust A.N."/>
            <person name="Tuskan G.A."/>
            <person name="Rokhsar D."/>
            <person name="Devos K.M."/>
        </authorList>
    </citation>
    <scope>NUCLEOTIDE SEQUENCE [LARGE SCALE GENOMIC DNA]</scope>
    <source>
        <strain evidence="2">cv. Yugu1</strain>
    </source>
</reference>
<organism evidence="1 2">
    <name type="scientific">Setaria italica</name>
    <name type="common">Foxtail millet</name>
    <name type="synonym">Panicum italicum</name>
    <dbReference type="NCBI Taxonomy" id="4555"/>
    <lineage>
        <taxon>Eukaryota</taxon>
        <taxon>Viridiplantae</taxon>
        <taxon>Streptophyta</taxon>
        <taxon>Embryophyta</taxon>
        <taxon>Tracheophyta</taxon>
        <taxon>Spermatophyta</taxon>
        <taxon>Magnoliopsida</taxon>
        <taxon>Liliopsida</taxon>
        <taxon>Poales</taxon>
        <taxon>Poaceae</taxon>
        <taxon>PACMAD clade</taxon>
        <taxon>Panicoideae</taxon>
        <taxon>Panicodae</taxon>
        <taxon>Paniceae</taxon>
        <taxon>Cenchrinae</taxon>
        <taxon>Setaria</taxon>
    </lineage>
</organism>